<keyword evidence="2" id="KW-1185">Reference proteome</keyword>
<comment type="caution">
    <text evidence="1">The sequence shown here is derived from an EMBL/GenBank/DDBJ whole genome shotgun (WGS) entry which is preliminary data.</text>
</comment>
<dbReference type="EMBL" id="WLYI01000028">
    <property type="protein sequence ID" value="MTD21286.1"/>
    <property type="molecule type" value="Genomic_DNA"/>
</dbReference>
<evidence type="ECO:0000313" key="1">
    <source>
        <dbReference type="EMBL" id="MTD21286.1"/>
    </source>
</evidence>
<protein>
    <submittedName>
        <fullName evidence="1">DUF3077 domain-containing protein</fullName>
    </submittedName>
</protein>
<organism evidence="1 2">
    <name type="scientific">Pseudomonas karstica</name>
    <dbReference type="NCBI Taxonomy" id="1055468"/>
    <lineage>
        <taxon>Bacteria</taxon>
        <taxon>Pseudomonadati</taxon>
        <taxon>Pseudomonadota</taxon>
        <taxon>Gammaproteobacteria</taxon>
        <taxon>Pseudomonadales</taxon>
        <taxon>Pseudomonadaceae</taxon>
        <taxon>Pseudomonas</taxon>
    </lineage>
</organism>
<evidence type="ECO:0000313" key="2">
    <source>
        <dbReference type="Proteomes" id="UP000431485"/>
    </source>
</evidence>
<gene>
    <name evidence="1" type="ORF">GIR22_19375</name>
</gene>
<dbReference type="Pfam" id="PF19619">
    <property type="entry name" value="DUF6124"/>
    <property type="match status" value="1"/>
</dbReference>
<name>A0A7X2RUI7_9PSED</name>
<dbReference type="Proteomes" id="UP000431485">
    <property type="component" value="Unassembled WGS sequence"/>
</dbReference>
<proteinExistence type="predicted"/>
<sequence>MTTSPDYQPNTLNDDELLNLRSSGAAQRAIDYYLKENVSGPCIDDALFEVKTDVSDEEALVHACDLLRSAAATAYESANSSLGNSRDLAFSVVYLIDMAKAMVERSLRAPGRANR</sequence>
<reference evidence="1 2" key="1">
    <citation type="submission" date="2019-11" db="EMBL/GenBank/DDBJ databases">
        <title>Pseudmonas karstica sp. nov. and Pseudomonas spelaei sp. nov. from caves.</title>
        <authorList>
            <person name="Zeman M."/>
        </authorList>
    </citation>
    <scope>NUCLEOTIDE SEQUENCE [LARGE SCALE GENOMIC DNA]</scope>
    <source>
        <strain evidence="1 2">CCM 7891</strain>
    </source>
</reference>
<dbReference type="RefSeq" id="WP_154744879.1">
    <property type="nucleotide sequence ID" value="NZ_JBHSTG010000039.1"/>
</dbReference>
<dbReference type="OrthoDB" id="6994083at2"/>
<dbReference type="AlphaFoldDB" id="A0A7X2RUI7"/>
<accession>A0A7X2RUI7</accession>